<proteinExistence type="predicted"/>
<dbReference type="GeneID" id="63752259"/>
<name>A0A1L9RR53_ASPWE</name>
<sequence length="116" mass="12822">MSPSRVSSVALTLHQLVQGPTEIPFISACPPYLISIDHVKKVSIPISKNLIAFGVDIVALEDFQHILETLSSSVVDFSVKGQNGYLGGRVWLCDMESKAFQRSTVRWIGFDVAMVW</sequence>
<evidence type="ECO:0000313" key="1">
    <source>
        <dbReference type="EMBL" id="OJJ37353.1"/>
    </source>
</evidence>
<dbReference type="RefSeq" id="XP_040691029.1">
    <property type="nucleotide sequence ID" value="XM_040836411.1"/>
</dbReference>
<keyword evidence="2" id="KW-1185">Reference proteome</keyword>
<gene>
    <name evidence="1" type="ORF">ASPWEDRAFT_449825</name>
</gene>
<dbReference type="Proteomes" id="UP000184383">
    <property type="component" value="Unassembled WGS sequence"/>
</dbReference>
<protein>
    <submittedName>
        <fullName evidence="1">Uncharacterized protein</fullName>
    </submittedName>
</protein>
<organism evidence="1 2">
    <name type="scientific">Aspergillus wentii DTO 134E9</name>
    <dbReference type="NCBI Taxonomy" id="1073089"/>
    <lineage>
        <taxon>Eukaryota</taxon>
        <taxon>Fungi</taxon>
        <taxon>Dikarya</taxon>
        <taxon>Ascomycota</taxon>
        <taxon>Pezizomycotina</taxon>
        <taxon>Eurotiomycetes</taxon>
        <taxon>Eurotiomycetidae</taxon>
        <taxon>Eurotiales</taxon>
        <taxon>Aspergillaceae</taxon>
        <taxon>Aspergillus</taxon>
        <taxon>Aspergillus subgen. Cremei</taxon>
    </lineage>
</organism>
<accession>A0A1L9RR53</accession>
<dbReference type="EMBL" id="KV878211">
    <property type="protein sequence ID" value="OJJ37353.1"/>
    <property type="molecule type" value="Genomic_DNA"/>
</dbReference>
<dbReference type="VEuPathDB" id="FungiDB:ASPWEDRAFT_449825"/>
<dbReference type="AlphaFoldDB" id="A0A1L9RR53"/>
<reference evidence="2" key="1">
    <citation type="journal article" date="2017" name="Genome Biol.">
        <title>Comparative genomics reveals high biological diversity and specific adaptations in the industrially and medically important fungal genus Aspergillus.</title>
        <authorList>
            <person name="de Vries R.P."/>
            <person name="Riley R."/>
            <person name="Wiebenga A."/>
            <person name="Aguilar-Osorio G."/>
            <person name="Amillis S."/>
            <person name="Uchima C.A."/>
            <person name="Anderluh G."/>
            <person name="Asadollahi M."/>
            <person name="Askin M."/>
            <person name="Barry K."/>
            <person name="Battaglia E."/>
            <person name="Bayram O."/>
            <person name="Benocci T."/>
            <person name="Braus-Stromeyer S.A."/>
            <person name="Caldana C."/>
            <person name="Canovas D."/>
            <person name="Cerqueira G.C."/>
            <person name="Chen F."/>
            <person name="Chen W."/>
            <person name="Choi C."/>
            <person name="Clum A."/>
            <person name="Dos Santos R.A."/>
            <person name="Damasio A.R."/>
            <person name="Diallinas G."/>
            <person name="Emri T."/>
            <person name="Fekete E."/>
            <person name="Flipphi M."/>
            <person name="Freyberg S."/>
            <person name="Gallo A."/>
            <person name="Gournas C."/>
            <person name="Habgood R."/>
            <person name="Hainaut M."/>
            <person name="Harispe M.L."/>
            <person name="Henrissat B."/>
            <person name="Hilden K.S."/>
            <person name="Hope R."/>
            <person name="Hossain A."/>
            <person name="Karabika E."/>
            <person name="Karaffa L."/>
            <person name="Karanyi Z."/>
            <person name="Krasevec N."/>
            <person name="Kuo A."/>
            <person name="Kusch H."/>
            <person name="LaButti K."/>
            <person name="Lagendijk E.L."/>
            <person name="Lapidus A."/>
            <person name="Levasseur A."/>
            <person name="Lindquist E."/>
            <person name="Lipzen A."/>
            <person name="Logrieco A.F."/>
            <person name="MacCabe A."/>
            <person name="Maekelae M.R."/>
            <person name="Malavazi I."/>
            <person name="Melin P."/>
            <person name="Meyer V."/>
            <person name="Mielnichuk N."/>
            <person name="Miskei M."/>
            <person name="Molnar A.P."/>
            <person name="Mule G."/>
            <person name="Ngan C.Y."/>
            <person name="Orejas M."/>
            <person name="Orosz E."/>
            <person name="Ouedraogo J.P."/>
            <person name="Overkamp K.M."/>
            <person name="Park H.-S."/>
            <person name="Perrone G."/>
            <person name="Piumi F."/>
            <person name="Punt P.J."/>
            <person name="Ram A.F."/>
            <person name="Ramon A."/>
            <person name="Rauscher S."/>
            <person name="Record E."/>
            <person name="Riano-Pachon D.M."/>
            <person name="Robert V."/>
            <person name="Roehrig J."/>
            <person name="Ruller R."/>
            <person name="Salamov A."/>
            <person name="Salih N.S."/>
            <person name="Samson R.A."/>
            <person name="Sandor E."/>
            <person name="Sanguinetti M."/>
            <person name="Schuetze T."/>
            <person name="Sepcic K."/>
            <person name="Shelest E."/>
            <person name="Sherlock G."/>
            <person name="Sophianopoulou V."/>
            <person name="Squina F.M."/>
            <person name="Sun H."/>
            <person name="Susca A."/>
            <person name="Todd R.B."/>
            <person name="Tsang A."/>
            <person name="Unkles S.E."/>
            <person name="van de Wiele N."/>
            <person name="van Rossen-Uffink D."/>
            <person name="Oliveira J.V."/>
            <person name="Vesth T.C."/>
            <person name="Visser J."/>
            <person name="Yu J.-H."/>
            <person name="Zhou M."/>
            <person name="Andersen M.R."/>
            <person name="Archer D.B."/>
            <person name="Baker S.E."/>
            <person name="Benoit I."/>
            <person name="Brakhage A.A."/>
            <person name="Braus G.H."/>
            <person name="Fischer R."/>
            <person name="Frisvad J.C."/>
            <person name="Goldman G.H."/>
            <person name="Houbraken J."/>
            <person name="Oakley B."/>
            <person name="Pocsi I."/>
            <person name="Scazzocchio C."/>
            <person name="Seiboth B."/>
            <person name="vanKuyk P.A."/>
            <person name="Wortman J."/>
            <person name="Dyer P.S."/>
            <person name="Grigoriev I.V."/>
        </authorList>
    </citation>
    <scope>NUCLEOTIDE SEQUENCE [LARGE SCALE GENOMIC DNA]</scope>
    <source>
        <strain evidence="2">DTO 134E9</strain>
    </source>
</reference>
<evidence type="ECO:0000313" key="2">
    <source>
        <dbReference type="Proteomes" id="UP000184383"/>
    </source>
</evidence>